<comment type="caution">
    <text evidence="1">The sequence shown here is derived from an EMBL/GenBank/DDBJ whole genome shotgun (WGS) entry which is preliminary data.</text>
</comment>
<gene>
    <name evidence="1" type="ORF">FB554_3194</name>
</gene>
<dbReference type="EMBL" id="VFOK01000002">
    <property type="protein sequence ID" value="TQL28886.1"/>
    <property type="molecule type" value="Genomic_DNA"/>
</dbReference>
<dbReference type="AlphaFoldDB" id="A0A542WZ69"/>
<protein>
    <submittedName>
        <fullName evidence="1">Uncharacterized protein</fullName>
    </submittedName>
</protein>
<reference evidence="1 2" key="1">
    <citation type="submission" date="2019-06" db="EMBL/GenBank/DDBJ databases">
        <title>Sequencing the genomes of 1000 actinobacteria strains.</title>
        <authorList>
            <person name="Klenk H.-P."/>
        </authorList>
    </citation>
    <scope>NUCLEOTIDE SEQUENCE [LARGE SCALE GENOMIC DNA]</scope>
    <source>
        <strain evidence="1 2">DSM 24617</strain>
    </source>
</reference>
<name>A0A542WZ69_9MICO</name>
<proteinExistence type="predicted"/>
<organism evidence="1 2">
    <name type="scientific">Barrientosiimonas humi</name>
    <dbReference type="NCBI Taxonomy" id="999931"/>
    <lineage>
        <taxon>Bacteria</taxon>
        <taxon>Bacillati</taxon>
        <taxon>Actinomycetota</taxon>
        <taxon>Actinomycetes</taxon>
        <taxon>Micrococcales</taxon>
        <taxon>Dermacoccaceae</taxon>
        <taxon>Barrientosiimonas</taxon>
    </lineage>
</organism>
<keyword evidence="2" id="KW-1185">Reference proteome</keyword>
<accession>A0A542WZ69</accession>
<evidence type="ECO:0000313" key="1">
    <source>
        <dbReference type="EMBL" id="TQL28886.1"/>
    </source>
</evidence>
<dbReference type="Proteomes" id="UP000318336">
    <property type="component" value="Unassembled WGS sequence"/>
</dbReference>
<evidence type="ECO:0000313" key="2">
    <source>
        <dbReference type="Proteomes" id="UP000318336"/>
    </source>
</evidence>
<sequence>MLRVTCTEGREPIDRRLADLLASPAFAGCRREAVAISTDPGRLRELMRQVEQKQFAGWDVSDSFGRVNVDIACAVLDARIEELECGAPRTETGLLEQRRDGMIGGAGADASAGTSRLDAAAIIAGARLQLFVAVLYYFAKSDDTVPDHTLPGHLDDLTLLRWVIDVARRELPALS</sequence>